<dbReference type="InterPro" id="IPR048988">
    <property type="entry name" value="STAT_linker"/>
</dbReference>
<dbReference type="InterPro" id="IPR036860">
    <property type="entry name" value="SH2_dom_sf"/>
</dbReference>
<dbReference type="FunFam" id="3.30.505.10:FF:000003">
    <property type="entry name" value="Signal transducer and activator of transcription"/>
    <property type="match status" value="1"/>
</dbReference>
<dbReference type="SUPFAM" id="SSF55550">
    <property type="entry name" value="SH2 domain"/>
    <property type="match status" value="1"/>
</dbReference>
<evidence type="ECO:0000256" key="5">
    <source>
        <dbReference type="ARBA" id="ARBA00022553"/>
    </source>
</evidence>
<dbReference type="InterPro" id="IPR000980">
    <property type="entry name" value="SH2"/>
</dbReference>
<dbReference type="Gene3D" id="1.10.238.10">
    <property type="entry name" value="EF-hand"/>
    <property type="match status" value="1"/>
</dbReference>
<evidence type="ECO:0000256" key="3">
    <source>
        <dbReference type="ARBA" id="ARBA00005586"/>
    </source>
</evidence>
<dbReference type="Gene3D" id="3.30.505.10">
    <property type="entry name" value="SH2 domain"/>
    <property type="match status" value="1"/>
</dbReference>
<dbReference type="Proteomes" id="UP001314229">
    <property type="component" value="Unassembled WGS sequence"/>
</dbReference>
<dbReference type="Pfam" id="PF01017">
    <property type="entry name" value="STAT_alpha"/>
    <property type="match status" value="1"/>
</dbReference>
<keyword evidence="7 13" id="KW-0805">Transcription regulation</keyword>
<evidence type="ECO:0000256" key="14">
    <source>
        <dbReference type="SAM" id="Coils"/>
    </source>
</evidence>
<evidence type="ECO:0000256" key="10">
    <source>
        <dbReference type="ARBA" id="ARBA00023163"/>
    </source>
</evidence>
<evidence type="ECO:0000313" key="17">
    <source>
        <dbReference type="Proteomes" id="UP001314229"/>
    </source>
</evidence>
<dbReference type="PROSITE" id="PS50001">
    <property type="entry name" value="SH2"/>
    <property type="match status" value="1"/>
</dbReference>
<dbReference type="SUPFAM" id="SSF47655">
    <property type="entry name" value="STAT"/>
    <property type="match status" value="1"/>
</dbReference>
<organism evidence="16 17">
    <name type="scientific">Scomber scombrus</name>
    <name type="common">Atlantic mackerel</name>
    <name type="synonym">Scomber vernalis</name>
    <dbReference type="NCBI Taxonomy" id="13677"/>
    <lineage>
        <taxon>Eukaryota</taxon>
        <taxon>Metazoa</taxon>
        <taxon>Chordata</taxon>
        <taxon>Craniata</taxon>
        <taxon>Vertebrata</taxon>
        <taxon>Euteleostomi</taxon>
        <taxon>Actinopterygii</taxon>
        <taxon>Neopterygii</taxon>
        <taxon>Teleostei</taxon>
        <taxon>Neoteleostei</taxon>
        <taxon>Acanthomorphata</taxon>
        <taxon>Pelagiaria</taxon>
        <taxon>Scombriformes</taxon>
        <taxon>Scombridae</taxon>
        <taxon>Scomber</taxon>
    </lineage>
</organism>
<comment type="similarity">
    <text evidence="3 13">Belongs to the transcription factor STAT family.</text>
</comment>
<keyword evidence="5 13" id="KW-0597">Phosphoprotein</keyword>
<dbReference type="Pfam" id="PF21354">
    <property type="entry name" value="STAT_linker"/>
    <property type="match status" value="1"/>
</dbReference>
<keyword evidence="6 12" id="KW-0727">SH2 domain</keyword>
<evidence type="ECO:0000256" key="2">
    <source>
        <dbReference type="ARBA" id="ARBA00004496"/>
    </source>
</evidence>
<dbReference type="PANTHER" id="PTHR11801">
    <property type="entry name" value="SIGNAL TRANSDUCER AND ACTIVATOR OF TRANSCRIPTION"/>
    <property type="match status" value="1"/>
</dbReference>
<comment type="caution">
    <text evidence="16">The sequence shown here is derived from an EMBL/GenBank/DDBJ whole genome shotgun (WGS) entry which is preliminary data.</text>
</comment>
<evidence type="ECO:0000256" key="1">
    <source>
        <dbReference type="ARBA" id="ARBA00004123"/>
    </source>
</evidence>
<dbReference type="Pfam" id="PF00017">
    <property type="entry name" value="SH2"/>
    <property type="match status" value="1"/>
</dbReference>
<dbReference type="Gene3D" id="2.60.40.630">
    <property type="entry name" value="STAT transcription factor, DNA-binding domain"/>
    <property type="match status" value="1"/>
</dbReference>
<dbReference type="InterPro" id="IPR012345">
    <property type="entry name" value="STAT_TF_DNA-bd_N"/>
</dbReference>
<keyword evidence="14" id="KW-0175">Coiled coil</keyword>
<dbReference type="GO" id="GO:0005634">
    <property type="term" value="C:nucleus"/>
    <property type="evidence" value="ECO:0007669"/>
    <property type="project" value="UniProtKB-SubCell"/>
</dbReference>
<dbReference type="InterPro" id="IPR015988">
    <property type="entry name" value="STAT_TF_CC"/>
</dbReference>
<dbReference type="Pfam" id="PF02864">
    <property type="entry name" value="STAT_bind"/>
    <property type="match status" value="1"/>
</dbReference>
<dbReference type="SUPFAM" id="SSF48092">
    <property type="entry name" value="Transcription factor STAT-4 N-domain"/>
    <property type="match status" value="1"/>
</dbReference>
<name>A0AAV1PQT4_SCOSC</name>
<protein>
    <recommendedName>
        <fullName evidence="13">Signal transducer and activator of transcription</fullName>
    </recommendedName>
</protein>
<dbReference type="InterPro" id="IPR013801">
    <property type="entry name" value="STAT_TF_DNA-bd"/>
</dbReference>
<comment type="subcellular location">
    <subcellularLocation>
        <location evidence="2 13">Cytoplasm</location>
    </subcellularLocation>
    <subcellularLocation>
        <location evidence="1 13">Nucleus</location>
    </subcellularLocation>
</comment>
<evidence type="ECO:0000256" key="8">
    <source>
        <dbReference type="ARBA" id="ARBA00023125"/>
    </source>
</evidence>
<dbReference type="SUPFAM" id="SSF49417">
    <property type="entry name" value="p53-like transcription factors"/>
    <property type="match status" value="1"/>
</dbReference>
<keyword evidence="11 13" id="KW-0539">Nucleus</keyword>
<dbReference type="SMART" id="SM00964">
    <property type="entry name" value="STAT_int"/>
    <property type="match status" value="1"/>
</dbReference>
<dbReference type="InterPro" id="IPR013799">
    <property type="entry name" value="STAT_TF_prot_interaction"/>
</dbReference>
<dbReference type="AlphaFoldDB" id="A0AAV1PQT4"/>
<dbReference type="InterPro" id="IPR008967">
    <property type="entry name" value="p53-like_TF_DNA-bd_sf"/>
</dbReference>
<dbReference type="GO" id="GO:0007165">
    <property type="term" value="P:signal transduction"/>
    <property type="evidence" value="ECO:0007669"/>
    <property type="project" value="InterPro"/>
</dbReference>
<proteinExistence type="inferred from homology"/>
<evidence type="ECO:0000256" key="7">
    <source>
        <dbReference type="ARBA" id="ARBA00023015"/>
    </source>
</evidence>
<feature type="domain" description="SH2" evidence="15">
    <location>
        <begin position="559"/>
        <end position="674"/>
    </location>
</feature>
<keyword evidence="4 13" id="KW-0963">Cytoplasm</keyword>
<dbReference type="GO" id="GO:0005737">
    <property type="term" value="C:cytoplasm"/>
    <property type="evidence" value="ECO:0007669"/>
    <property type="project" value="UniProtKB-SubCell"/>
</dbReference>
<accession>A0AAV1PQT4</accession>
<gene>
    <name evidence="16" type="ORF">FSCOSCO3_A035268</name>
</gene>
<keyword evidence="8 13" id="KW-0238">DNA-binding</keyword>
<dbReference type="Gene3D" id="1.10.532.10">
    <property type="entry name" value="STAT transcription factor, N-terminal domain"/>
    <property type="match status" value="1"/>
</dbReference>
<feature type="coiled-coil region" evidence="14">
    <location>
        <begin position="130"/>
        <end position="161"/>
    </location>
</feature>
<keyword evidence="9 13" id="KW-0010">Activator</keyword>
<dbReference type="InterPro" id="IPR013800">
    <property type="entry name" value="STAT_TF_alpha"/>
</dbReference>
<dbReference type="GO" id="GO:0003677">
    <property type="term" value="F:DNA binding"/>
    <property type="evidence" value="ECO:0007669"/>
    <property type="project" value="UniProtKB-KW"/>
</dbReference>
<dbReference type="GO" id="GO:0003700">
    <property type="term" value="F:DNA-binding transcription factor activity"/>
    <property type="evidence" value="ECO:0007669"/>
    <property type="project" value="InterPro"/>
</dbReference>
<evidence type="ECO:0000256" key="9">
    <source>
        <dbReference type="ARBA" id="ARBA00023159"/>
    </source>
</evidence>
<dbReference type="Pfam" id="PF02865">
    <property type="entry name" value="STAT_int"/>
    <property type="match status" value="1"/>
</dbReference>
<sequence length="741" mass="84927">MAQWQELLRLDSALQGQVSQLYNGKFPREIRHYLSAWIESQNWDLAAVNEDEAGTCFYALVEFLEEQWNRSVQENNILQGPDFRGFSNYLQTHFLEMPLKLAVILSECLKEEKKILASASEAQGCGRPAVEQTGRELDNKVEELKRKTLEVKKEIKSLEALYGNLDFIQINWQRGVEQHVGLAESRAFVEDECWKQTNFIVQTKKMVLQQIRNIIHLAKETVGSLTGVELPEWRHRQQMACIGSPVDTSLDHLQKWFTTVAEVLQQVHQELQKLQDQSNKYNITNASDLPGLSEIKKLTLSLYKELLGSALVVEKQPIMFSLPHRPLILKTGVRFSLTLRFLANLPEFKCRLKVKAVFDKDVEEVKTIIGFRRFDFTTVNSKVMDVDAQGGDLVAEFENMSLGESVKVRKKGPSQSRLGVTEELHVIKFVMEFQHDGLEFDIEASSLPVVVVSSTNQIPSAWASVMWSSMLSTSEPRNLSLFVKPPPLSWQQLSQALSWQFLSVGQKELNKDQLSMLKDKIVDDPADLVDWHKFSKVDSTWIWIDGILDLIKKHLMDFWRQGYIMGFVSRKKSESLLKKKQTGTFLIRFSESIKDGAITFSWVDHSNGDAYVHAVEPYTKTELSSYTLPHIVYNYSLKGENSVMKNPLTYLYPDIHKDTAFEHYYTSTKMSKPISKDGYVLRRTNCLSDNPTPPPSPPQEMLDMDMDTDADTCVQNAIERIENQQRLQELFPQLSPAFYTS</sequence>
<reference evidence="16 17" key="1">
    <citation type="submission" date="2024-01" db="EMBL/GenBank/DDBJ databases">
        <authorList>
            <person name="Alioto T."/>
            <person name="Alioto T."/>
            <person name="Gomez Garrido J."/>
        </authorList>
    </citation>
    <scope>NUCLEOTIDE SEQUENCE [LARGE SCALE GENOMIC DNA]</scope>
</reference>
<dbReference type="InterPro" id="IPR001217">
    <property type="entry name" value="STAT"/>
</dbReference>
<dbReference type="InterPro" id="IPR036535">
    <property type="entry name" value="STAT_N_sf"/>
</dbReference>
<evidence type="ECO:0000256" key="13">
    <source>
        <dbReference type="RuleBase" id="RU046415"/>
    </source>
</evidence>
<dbReference type="Gene3D" id="1.20.1050.20">
    <property type="entry name" value="STAT transcription factor, all-alpha domain"/>
    <property type="match status" value="1"/>
</dbReference>
<dbReference type="EMBL" id="CAWUFR010000241">
    <property type="protein sequence ID" value="CAK6973888.1"/>
    <property type="molecule type" value="Genomic_DNA"/>
</dbReference>
<evidence type="ECO:0000313" key="16">
    <source>
        <dbReference type="EMBL" id="CAK6973888.1"/>
    </source>
</evidence>
<keyword evidence="10 13" id="KW-0804">Transcription</keyword>
<evidence type="ECO:0000256" key="4">
    <source>
        <dbReference type="ARBA" id="ARBA00022490"/>
    </source>
</evidence>
<keyword evidence="17" id="KW-1185">Reference proteome</keyword>
<evidence type="ECO:0000256" key="6">
    <source>
        <dbReference type="ARBA" id="ARBA00022999"/>
    </source>
</evidence>
<evidence type="ECO:0000256" key="12">
    <source>
        <dbReference type="PROSITE-ProRule" id="PRU00191"/>
    </source>
</evidence>
<evidence type="ECO:0000256" key="11">
    <source>
        <dbReference type="ARBA" id="ARBA00023242"/>
    </source>
</evidence>
<evidence type="ECO:0000259" key="15">
    <source>
        <dbReference type="PROSITE" id="PS50001"/>
    </source>
</evidence>